<proteinExistence type="predicted"/>
<accession>A0ABN1D4P8</accession>
<organism evidence="1 2">
    <name type="scientific">Streptomyces mordarskii</name>
    <dbReference type="NCBI Taxonomy" id="1226758"/>
    <lineage>
        <taxon>Bacteria</taxon>
        <taxon>Bacillati</taxon>
        <taxon>Actinomycetota</taxon>
        <taxon>Actinomycetes</taxon>
        <taxon>Kitasatosporales</taxon>
        <taxon>Streptomycetaceae</taxon>
        <taxon>Streptomyces</taxon>
    </lineage>
</organism>
<gene>
    <name evidence="1" type="ORF">GCM10010390_40030</name>
</gene>
<evidence type="ECO:0000313" key="2">
    <source>
        <dbReference type="Proteomes" id="UP001501576"/>
    </source>
</evidence>
<dbReference type="Proteomes" id="UP001501576">
    <property type="component" value="Unassembled WGS sequence"/>
</dbReference>
<dbReference type="EMBL" id="BAAABZ010000038">
    <property type="protein sequence ID" value="GAA0534257.1"/>
    <property type="molecule type" value="Genomic_DNA"/>
</dbReference>
<reference evidence="1 2" key="1">
    <citation type="journal article" date="2019" name="Int. J. Syst. Evol. Microbiol.">
        <title>The Global Catalogue of Microorganisms (GCM) 10K type strain sequencing project: providing services to taxonomists for standard genome sequencing and annotation.</title>
        <authorList>
            <consortium name="The Broad Institute Genomics Platform"/>
            <consortium name="The Broad Institute Genome Sequencing Center for Infectious Disease"/>
            <person name="Wu L."/>
            <person name="Ma J."/>
        </authorList>
    </citation>
    <scope>NUCLEOTIDE SEQUENCE [LARGE SCALE GENOMIC DNA]</scope>
    <source>
        <strain evidence="1 2">JCM 5052</strain>
    </source>
</reference>
<keyword evidence="2" id="KW-1185">Reference proteome</keyword>
<name>A0ABN1D4P8_9ACTN</name>
<protein>
    <submittedName>
        <fullName evidence="1">Uncharacterized protein</fullName>
    </submittedName>
</protein>
<comment type="caution">
    <text evidence="1">The sequence shown here is derived from an EMBL/GenBank/DDBJ whole genome shotgun (WGS) entry which is preliminary data.</text>
</comment>
<sequence>MSTPSAIRRELARIAQGGEDVGALGGGVLAVSEEQLRGDIGAQSGVGLVEQAQRVGQFAGEAARVGDEVEVDQHPVQAVLGHRTQDG</sequence>
<evidence type="ECO:0000313" key="1">
    <source>
        <dbReference type="EMBL" id="GAA0534257.1"/>
    </source>
</evidence>